<dbReference type="AlphaFoldDB" id="A0A1F8CKP0"/>
<organism evidence="1 2">
    <name type="scientific">Candidatus Woesebacteria bacterium RIFOXYA1_FULL_43_9</name>
    <dbReference type="NCBI Taxonomy" id="1802534"/>
    <lineage>
        <taxon>Bacteria</taxon>
        <taxon>Candidatus Woeseibacteriota</taxon>
    </lineage>
</organism>
<protein>
    <submittedName>
        <fullName evidence="1">Uncharacterized protein</fullName>
    </submittedName>
</protein>
<evidence type="ECO:0000313" key="2">
    <source>
        <dbReference type="Proteomes" id="UP000179241"/>
    </source>
</evidence>
<proteinExistence type="predicted"/>
<reference evidence="1 2" key="1">
    <citation type="journal article" date="2016" name="Nat. Commun.">
        <title>Thousands of microbial genomes shed light on interconnected biogeochemical processes in an aquifer system.</title>
        <authorList>
            <person name="Anantharaman K."/>
            <person name="Brown C.T."/>
            <person name="Hug L.A."/>
            <person name="Sharon I."/>
            <person name="Castelle C.J."/>
            <person name="Probst A.J."/>
            <person name="Thomas B.C."/>
            <person name="Singh A."/>
            <person name="Wilkins M.J."/>
            <person name="Karaoz U."/>
            <person name="Brodie E.L."/>
            <person name="Williams K.H."/>
            <person name="Hubbard S.S."/>
            <person name="Banfield J.F."/>
        </authorList>
    </citation>
    <scope>NUCLEOTIDE SEQUENCE [LARGE SCALE GENOMIC DNA]</scope>
</reference>
<name>A0A1F8CKP0_9BACT</name>
<evidence type="ECO:0000313" key="1">
    <source>
        <dbReference type="EMBL" id="OGM76933.1"/>
    </source>
</evidence>
<accession>A0A1F8CKP0</accession>
<dbReference type="EMBL" id="MGHU01000040">
    <property type="protein sequence ID" value="OGM76933.1"/>
    <property type="molecule type" value="Genomic_DNA"/>
</dbReference>
<sequence>MTANTQPSPCKEEEVKYPQMTECKTVEISWKSKVTGVKGHGKRLPVGSDGITETGVLGLKRNLDKVNPTVDHTVTVRKPLKGRGVIKITNNP</sequence>
<gene>
    <name evidence="1" type="ORF">A2188_01835</name>
</gene>
<comment type="caution">
    <text evidence="1">The sequence shown here is derived from an EMBL/GenBank/DDBJ whole genome shotgun (WGS) entry which is preliminary data.</text>
</comment>
<dbReference type="Proteomes" id="UP000179241">
    <property type="component" value="Unassembled WGS sequence"/>
</dbReference>